<dbReference type="PROSITE" id="PS51722">
    <property type="entry name" value="G_TR_2"/>
    <property type="match status" value="1"/>
</dbReference>
<evidence type="ECO:0000256" key="5">
    <source>
        <dbReference type="ARBA" id="ARBA00023002"/>
    </source>
</evidence>
<dbReference type="PANTHER" id="PTHR22912:SF151">
    <property type="entry name" value="DIHYDROLIPOYL DEHYDROGENASE, MITOCHONDRIAL"/>
    <property type="match status" value="1"/>
</dbReference>
<proteinExistence type="inferred from homology"/>
<evidence type="ECO:0000256" key="10">
    <source>
        <dbReference type="RuleBase" id="RU003692"/>
    </source>
</evidence>
<dbReference type="FunFam" id="3.30.390.30:FF:000001">
    <property type="entry name" value="Dihydrolipoyl dehydrogenase"/>
    <property type="match status" value="1"/>
</dbReference>
<dbReference type="Gene3D" id="3.30.390.30">
    <property type="match status" value="1"/>
</dbReference>
<dbReference type="InterPro" id="IPR004099">
    <property type="entry name" value="Pyr_nucl-diS_OxRdtase_dimer"/>
</dbReference>
<dbReference type="Gene3D" id="3.30.70.870">
    <property type="entry name" value="Elongation Factor G (Translational Gtpase), domain 3"/>
    <property type="match status" value="1"/>
</dbReference>
<keyword evidence="3" id="KW-0547">Nucleotide-binding</keyword>
<keyword evidence="12" id="KW-0251">Elongation factor</keyword>
<evidence type="ECO:0000256" key="2">
    <source>
        <dbReference type="ARBA" id="ARBA00022630"/>
    </source>
</evidence>
<dbReference type="GO" id="GO:0050660">
    <property type="term" value="F:flavin adenine dinucleotide binding"/>
    <property type="evidence" value="ECO:0007669"/>
    <property type="project" value="InterPro"/>
</dbReference>
<dbReference type="GO" id="GO:0004148">
    <property type="term" value="F:dihydrolipoyl dehydrogenase (NADH) activity"/>
    <property type="evidence" value="ECO:0007669"/>
    <property type="project" value="UniProtKB-EC"/>
</dbReference>
<dbReference type="PROSITE" id="PS00076">
    <property type="entry name" value="PYRIDINE_REDOX_1"/>
    <property type="match status" value="1"/>
</dbReference>
<dbReference type="Pfam" id="PF14492">
    <property type="entry name" value="EFG_III"/>
    <property type="match status" value="1"/>
</dbReference>
<dbReference type="SUPFAM" id="SSF55424">
    <property type="entry name" value="FAD/NAD-linked reductases, dimerisation (C-terminal) domain"/>
    <property type="match status" value="1"/>
</dbReference>
<comment type="catalytic activity">
    <reaction evidence="10">
        <text>N(6)-[(R)-dihydrolipoyl]-L-lysyl-[protein] + NAD(+) = N(6)-[(R)-lipoyl]-L-lysyl-[protein] + NADH + H(+)</text>
        <dbReference type="Rhea" id="RHEA:15045"/>
        <dbReference type="Rhea" id="RHEA-COMP:10474"/>
        <dbReference type="Rhea" id="RHEA-COMP:10475"/>
        <dbReference type="ChEBI" id="CHEBI:15378"/>
        <dbReference type="ChEBI" id="CHEBI:57540"/>
        <dbReference type="ChEBI" id="CHEBI:57945"/>
        <dbReference type="ChEBI" id="CHEBI:83099"/>
        <dbReference type="ChEBI" id="CHEBI:83100"/>
        <dbReference type="EC" id="1.8.1.4"/>
    </reaction>
</comment>
<dbReference type="PRINTS" id="PR00368">
    <property type="entry name" value="FADPNR"/>
</dbReference>
<dbReference type="Pfam" id="PF12640">
    <property type="entry name" value="UPF0489"/>
    <property type="match status" value="1"/>
</dbReference>
<dbReference type="SUPFAM" id="SSF52540">
    <property type="entry name" value="P-loop containing nucleoside triphosphate hydrolases"/>
    <property type="match status" value="1"/>
</dbReference>
<feature type="domain" description="Tr-type G" evidence="11">
    <location>
        <begin position="54"/>
        <end position="303"/>
    </location>
</feature>
<dbReference type="Pfam" id="PF00009">
    <property type="entry name" value="GTP_EFTU"/>
    <property type="match status" value="1"/>
</dbReference>
<dbReference type="PANTHER" id="PTHR22912">
    <property type="entry name" value="DISULFIDE OXIDOREDUCTASE"/>
    <property type="match status" value="1"/>
</dbReference>
<keyword evidence="8" id="KW-1015">Disulfide bond</keyword>
<dbReference type="Pfam" id="PF07992">
    <property type="entry name" value="Pyr_redox_2"/>
    <property type="match status" value="1"/>
</dbReference>
<evidence type="ECO:0000256" key="6">
    <source>
        <dbReference type="ARBA" id="ARBA00023027"/>
    </source>
</evidence>
<dbReference type="InterPro" id="IPR012999">
    <property type="entry name" value="Pyr_OxRdtase_I_AS"/>
</dbReference>
<dbReference type="SUPFAM" id="SSF51905">
    <property type="entry name" value="FAD/NAD(P)-binding domain"/>
    <property type="match status" value="1"/>
</dbReference>
<dbReference type="SUPFAM" id="SSF54980">
    <property type="entry name" value="EF-G C-terminal domain-like"/>
    <property type="match status" value="2"/>
</dbReference>
<dbReference type="GO" id="GO:0045252">
    <property type="term" value="C:oxoglutarate dehydrogenase complex"/>
    <property type="evidence" value="ECO:0007669"/>
    <property type="project" value="TreeGrafter"/>
</dbReference>
<dbReference type="Gene3D" id="3.40.50.300">
    <property type="entry name" value="P-loop containing nucleotide triphosphate hydrolases"/>
    <property type="match status" value="1"/>
</dbReference>
<dbReference type="InterPro" id="IPR024131">
    <property type="entry name" value="UPF0489"/>
</dbReference>
<keyword evidence="5 10" id="KW-0560">Oxidoreductase</keyword>
<keyword evidence="12" id="KW-0648">Protein biosynthesis</keyword>
<dbReference type="Gene3D" id="3.30.70.240">
    <property type="match status" value="1"/>
</dbReference>
<name>A0A7J6PDU8_PEROL</name>
<evidence type="ECO:0000256" key="7">
    <source>
        <dbReference type="ARBA" id="ARBA00023134"/>
    </source>
</evidence>
<dbReference type="InterPro" id="IPR023753">
    <property type="entry name" value="FAD/NAD-binding_dom"/>
</dbReference>
<protein>
    <recommendedName>
        <fullName evidence="10">Dihydrolipoyl dehydrogenase</fullName>
        <ecNumber evidence="10">1.8.1.4</ecNumber>
    </recommendedName>
</protein>
<dbReference type="PROSITE" id="PS00301">
    <property type="entry name" value="G_TR_1"/>
    <property type="match status" value="1"/>
</dbReference>
<dbReference type="InterPro" id="IPR000795">
    <property type="entry name" value="T_Tr_GTP-bd_dom"/>
</dbReference>
<dbReference type="Gene3D" id="2.40.30.10">
    <property type="entry name" value="Translation factors"/>
    <property type="match status" value="1"/>
</dbReference>
<dbReference type="PRINTS" id="PR00411">
    <property type="entry name" value="PNDRDTASEI"/>
</dbReference>
<dbReference type="InterPro" id="IPR005225">
    <property type="entry name" value="Small_GTP-bd"/>
</dbReference>
<organism evidence="12 13">
    <name type="scientific">Perkinsus olseni</name>
    <name type="common">Perkinsus atlanticus</name>
    <dbReference type="NCBI Taxonomy" id="32597"/>
    <lineage>
        <taxon>Eukaryota</taxon>
        <taxon>Sar</taxon>
        <taxon>Alveolata</taxon>
        <taxon>Perkinsozoa</taxon>
        <taxon>Perkinsea</taxon>
        <taxon>Perkinsida</taxon>
        <taxon>Perkinsidae</taxon>
        <taxon>Perkinsus</taxon>
    </lineage>
</organism>
<dbReference type="NCBIfam" id="TIGR01350">
    <property type="entry name" value="lipoamide_DH"/>
    <property type="match status" value="1"/>
</dbReference>
<comment type="similarity">
    <text evidence="1 10">Belongs to the class-I pyridine nucleotide-disulfide oxidoreductase family.</text>
</comment>
<dbReference type="Pfam" id="PF00679">
    <property type="entry name" value="EFG_C"/>
    <property type="match status" value="1"/>
</dbReference>
<evidence type="ECO:0000256" key="9">
    <source>
        <dbReference type="ARBA" id="ARBA00023284"/>
    </source>
</evidence>
<dbReference type="GO" id="GO:0003746">
    <property type="term" value="F:translation elongation factor activity"/>
    <property type="evidence" value="ECO:0007669"/>
    <property type="project" value="UniProtKB-KW"/>
</dbReference>
<keyword evidence="4 10" id="KW-0274">FAD</keyword>
<evidence type="ECO:0000256" key="4">
    <source>
        <dbReference type="ARBA" id="ARBA00022827"/>
    </source>
</evidence>
<keyword evidence="2 10" id="KW-0285">Flavoprotein</keyword>
<comment type="cofactor">
    <cofactor evidence="10">
        <name>FAD</name>
        <dbReference type="ChEBI" id="CHEBI:57692"/>
    </cofactor>
    <text evidence="10">Binds 1 FAD per subunit.</text>
</comment>
<dbReference type="Gene3D" id="3.50.50.60">
    <property type="entry name" value="FAD/NAD(P)-binding domain"/>
    <property type="match status" value="2"/>
</dbReference>
<dbReference type="GO" id="GO:0005739">
    <property type="term" value="C:mitochondrion"/>
    <property type="evidence" value="ECO:0007669"/>
    <property type="project" value="TreeGrafter"/>
</dbReference>
<dbReference type="InterPro" id="IPR016156">
    <property type="entry name" value="FAD/NAD-linked_Rdtase_dimer_sf"/>
</dbReference>
<dbReference type="InterPro" id="IPR050151">
    <property type="entry name" value="Class-I_Pyr_Nuc-Dis_Oxidored"/>
</dbReference>
<dbReference type="InterPro" id="IPR036188">
    <property type="entry name" value="FAD/NAD-bd_sf"/>
</dbReference>
<dbReference type="EMBL" id="JABANP010000036">
    <property type="protein sequence ID" value="KAF4694152.1"/>
    <property type="molecule type" value="Genomic_DNA"/>
</dbReference>
<dbReference type="InterPro" id="IPR031157">
    <property type="entry name" value="G_TR_CS"/>
</dbReference>
<evidence type="ECO:0000256" key="8">
    <source>
        <dbReference type="ARBA" id="ARBA00023157"/>
    </source>
</evidence>
<keyword evidence="6 10" id="KW-0520">NAD</keyword>
<dbReference type="InterPro" id="IPR027417">
    <property type="entry name" value="P-loop_NTPase"/>
</dbReference>
<accession>A0A7J6PDU8</accession>
<dbReference type="InterPro" id="IPR009000">
    <property type="entry name" value="Transl_B-barrel_sf"/>
</dbReference>
<dbReference type="Pfam" id="PF02852">
    <property type="entry name" value="Pyr_redox_dim"/>
    <property type="match status" value="1"/>
</dbReference>
<sequence length="1681" mass="184117">MEVSRCSWESDAIQPVYMGIPQRGVRLRSWTSLYALRSQRSFSSAGGAKAGGLKLIRNIGVFAHVDAGKTTTTERMLVHAGEIRTPGSVDEGTTQMDYMKQEQLRGITIRAAATTFAWKGYTINLVDTPGHVDFTAEVQRAVRVLDGAVVVIDGTAGVQAQTRTIWKQTDHLPRVIFVNKLDREGCTKAKPLAIQYPLWRPRGALRSVVDLLTTKAYSFEGKHGTSVVEDTIGDHEMAELIWIDLRKIQPVVADAVRRQCLQRTISPVCFGSALGNQGIQVGVIKALHDIFLDAVALYLPNPIDAHTARPEYVPDPKDGGVLMEAFKVLPPMGKEEKDKGNIVYCRILSGSLKARAAVTNQTRKSGVKGKTVESVRELFYPKASEIEPCKELRGGEVGVVTGLNNVRSGDILTSGSSEQLRKLSTVMANRMKDAAAHAPSCVCFAPFTTPTLQQDQELVKALDRMMLEDPSIEFRKDKSEQILVWGMGDLHLELCRDRIRDEFNIPVEMGKLHVTYREHVNGEVRMSFHDESGGTGVHLDVSLGPARALPNVYGGEMAAEGAYANEVVFSKEIDGGSMKVHNAFREKIEQWLHESFQSGPRLYAEFAASRVTIHRLEANNPTGLRMHLTKLFSELARKLSGPVYAEIVRHRRGFVASSDLKDEYTFEMQAFLPQSHMSGYASQIRRMTSGQADIHVLPAGLAEAQEDTLPVYQTTLHSLLEEDHDGHVEGLPAIHMAIRRGWIHDSRLEVFHVDAHPDLAASKAIEPDDIFGDQLDLYTKLENDAYGISTWLLPPILQGHIGKVVWCRPTWAHQLPDGHHADLRVGFRDGRMRVWTTLPYWAAEDEAVDPSSGTGPEDPSTSFDLLVSTAVGLQPEAADTTTPCWILDIDLDYFSCSNPVPDDCPTLPAHQSTEEEMAKSIAEVERVLRSRYSGPPGLIIIARSEEDGFTPPAEGAAMRYFRLTIYNDASSTCYVDFMDTSRHEAKLVFRPEEGFDEVTLEDLRLRPAYERSAHQNPRWEWLRESCFSLLSSSEETTGPDGFQKSIALPRAATGSISFFRSGFVNVCFDHHDSSTATGSTGKAHLYVGRISPSRTNIRDRMTYQYKVPLRLVPDARDPFMTSAARGSLHSRLAWTMDMLQVEHVRMDTTMPCRLRRTGKRGTAEPPLSSKRALKINALRSSQLSANSAIILLLAEAPVVASSRAFDVAVIGGGPGGYVSAIKAAQLGLKTAIIEKRPALGGTCLNIGCIPSKCLLHSSHEYSALKNGSSLKKIGVKVDTSSAAADLTAMHRHRTRTVQMLTKGVKGLMDKNGVTQFEGLGRFTSPNTVEVDMEGGRSESLQAKHYVVATGSDSSSLPFLKVDGDVVVTSTEALEFTEVPQSMAVIGGGVIGLELGSVWARLGSKVTVVEYMSHILPTADLDVSQALQKSLQRHEKMDFHVGTGVTSAEVKDGHAKLTLKGADGTDKGTLEVQKVLVAVGRRPYTEGLDLNRAGVATDSRTGMIEVNDNLQTNVPNIWAIGDVVRGPMLAHKAEDEGFAVAEKIHALLNKGEDPSHINYDSIPSVVYTHPEVAWVGKTEADCKKAGIEYKVGVFPYAASGRAKCVDSTEGFVKVLSRREDDKLLGACIVHASAGELIHPFVLAINYGASSEDVARTCFAHPTLSEAVREASMITAFGKAIHI</sequence>
<comment type="miscellaneous">
    <text evidence="10">The active site is a redox-active disulfide bond.</text>
</comment>
<evidence type="ECO:0000313" key="12">
    <source>
        <dbReference type="EMBL" id="KAF4694152.1"/>
    </source>
</evidence>
<dbReference type="InterPro" id="IPR000640">
    <property type="entry name" value="EFG_V-like"/>
</dbReference>
<evidence type="ECO:0000259" key="11">
    <source>
        <dbReference type="PROSITE" id="PS51722"/>
    </source>
</evidence>
<comment type="caution">
    <text evidence="12">The sequence shown here is derived from an EMBL/GenBank/DDBJ whole genome shotgun (WGS) entry which is preliminary data.</text>
</comment>
<dbReference type="GO" id="GO:0006103">
    <property type="term" value="P:2-oxoglutarate metabolic process"/>
    <property type="evidence" value="ECO:0007669"/>
    <property type="project" value="TreeGrafter"/>
</dbReference>
<dbReference type="NCBIfam" id="TIGR00231">
    <property type="entry name" value="small_GTP"/>
    <property type="match status" value="1"/>
</dbReference>
<dbReference type="GO" id="GO:0003924">
    <property type="term" value="F:GTPase activity"/>
    <property type="evidence" value="ECO:0007669"/>
    <property type="project" value="InterPro"/>
</dbReference>
<dbReference type="InterPro" id="IPR035647">
    <property type="entry name" value="EFG_III/V"/>
</dbReference>
<evidence type="ECO:0000256" key="3">
    <source>
        <dbReference type="ARBA" id="ARBA00022741"/>
    </source>
</evidence>
<dbReference type="EC" id="1.8.1.4" evidence="10"/>
<evidence type="ECO:0000313" key="13">
    <source>
        <dbReference type="Proteomes" id="UP000541610"/>
    </source>
</evidence>
<reference evidence="12 13" key="1">
    <citation type="submission" date="2020-04" db="EMBL/GenBank/DDBJ databases">
        <title>Perkinsus olseni comparative genomics.</title>
        <authorList>
            <person name="Bogema D.R."/>
        </authorList>
    </citation>
    <scope>NUCLEOTIDE SEQUENCE [LARGE SCALE GENOMIC DNA]</scope>
    <source>
        <strain evidence="12">00978-12</strain>
    </source>
</reference>
<dbReference type="InterPro" id="IPR006258">
    <property type="entry name" value="Lipoamide_DH"/>
</dbReference>
<dbReference type="SUPFAM" id="SSF50447">
    <property type="entry name" value="Translation proteins"/>
    <property type="match status" value="1"/>
</dbReference>
<dbReference type="GO" id="GO:0005525">
    <property type="term" value="F:GTP binding"/>
    <property type="evidence" value="ECO:0007669"/>
    <property type="project" value="UniProtKB-KW"/>
</dbReference>
<dbReference type="OrthoDB" id="198619at2759"/>
<dbReference type="Proteomes" id="UP000541610">
    <property type="component" value="Unassembled WGS sequence"/>
</dbReference>
<evidence type="ECO:0000256" key="1">
    <source>
        <dbReference type="ARBA" id="ARBA00007532"/>
    </source>
</evidence>
<dbReference type="InterPro" id="IPR041095">
    <property type="entry name" value="EFG_II"/>
</dbReference>
<gene>
    <name evidence="12" type="primary">GFM2</name>
    <name evidence="12" type="ORF">FOZ60_008956</name>
</gene>
<keyword evidence="7" id="KW-0342">GTP-binding</keyword>
<keyword evidence="9 10" id="KW-0676">Redox-active center</keyword>